<reference evidence="2" key="2">
    <citation type="journal article" date="2021" name="PeerJ">
        <title>Extensive microbial diversity within the chicken gut microbiome revealed by metagenomics and culture.</title>
        <authorList>
            <person name="Gilroy R."/>
            <person name="Ravi A."/>
            <person name="Getino M."/>
            <person name="Pursley I."/>
            <person name="Horton D.L."/>
            <person name="Alikhan N.F."/>
            <person name="Baker D."/>
            <person name="Gharbi K."/>
            <person name="Hall N."/>
            <person name="Watson M."/>
            <person name="Adriaenssens E.M."/>
            <person name="Foster-Nyarko E."/>
            <person name="Jarju S."/>
            <person name="Secka A."/>
            <person name="Antonio M."/>
            <person name="Oren A."/>
            <person name="Chaudhuri R.R."/>
            <person name="La Ragione R."/>
            <person name="Hildebrand F."/>
            <person name="Pallen M.J."/>
        </authorList>
    </citation>
    <scope>NUCLEOTIDE SEQUENCE</scope>
    <source>
        <strain evidence="2">CHK123-3438</strain>
    </source>
</reference>
<evidence type="ECO:0000313" key="3">
    <source>
        <dbReference type="Proteomes" id="UP000886860"/>
    </source>
</evidence>
<organism evidence="2 3">
    <name type="scientific">Candidatus Caccovicinus merdipullorum</name>
    <dbReference type="NCBI Taxonomy" id="2840724"/>
    <lineage>
        <taxon>Bacteria</taxon>
        <taxon>Bacillati</taxon>
        <taxon>Bacillota</taxon>
        <taxon>Clostridia</taxon>
        <taxon>Eubacteriales</taxon>
        <taxon>Candidatus Caccovicinus</taxon>
    </lineage>
</organism>
<dbReference type="AlphaFoldDB" id="A0A9D1KG53"/>
<feature type="compositionally biased region" description="Basic and acidic residues" evidence="1">
    <location>
        <begin position="1"/>
        <end position="18"/>
    </location>
</feature>
<evidence type="ECO:0000313" key="2">
    <source>
        <dbReference type="EMBL" id="HIT42430.1"/>
    </source>
</evidence>
<sequence length="115" mass="12608">MDSREKESAVNTAEEKSTKNMAKKKTTGAAAKEELQEPVIYLGPYLRRIATPGTVLVNGLTPALEKAKKENPAIGELLVPLSKAVGARKQIEVKGSSMNLIYQNVKNFKYSEVMK</sequence>
<protein>
    <submittedName>
        <fullName evidence="2">Uncharacterized protein</fullName>
    </submittedName>
</protein>
<accession>A0A9D1KG53</accession>
<gene>
    <name evidence="2" type="ORF">IAB60_10140</name>
</gene>
<reference evidence="2" key="1">
    <citation type="submission" date="2020-10" db="EMBL/GenBank/DDBJ databases">
        <authorList>
            <person name="Gilroy R."/>
        </authorList>
    </citation>
    <scope>NUCLEOTIDE SEQUENCE</scope>
    <source>
        <strain evidence="2">CHK123-3438</strain>
    </source>
</reference>
<name>A0A9D1KG53_9FIRM</name>
<evidence type="ECO:0000256" key="1">
    <source>
        <dbReference type="SAM" id="MobiDB-lite"/>
    </source>
</evidence>
<proteinExistence type="predicted"/>
<comment type="caution">
    <text evidence="2">The sequence shown here is derived from an EMBL/GenBank/DDBJ whole genome shotgun (WGS) entry which is preliminary data.</text>
</comment>
<dbReference type="Proteomes" id="UP000886860">
    <property type="component" value="Unassembled WGS sequence"/>
</dbReference>
<feature type="region of interest" description="Disordered" evidence="1">
    <location>
        <begin position="1"/>
        <end position="30"/>
    </location>
</feature>
<dbReference type="EMBL" id="DVKS01000173">
    <property type="protein sequence ID" value="HIT42430.1"/>
    <property type="molecule type" value="Genomic_DNA"/>
</dbReference>